<dbReference type="InterPro" id="IPR003776">
    <property type="entry name" value="YcaO-like_dom"/>
</dbReference>
<feature type="region of interest" description="Disordered" evidence="1">
    <location>
        <begin position="572"/>
        <end position="591"/>
    </location>
</feature>
<dbReference type="GO" id="GO:0016740">
    <property type="term" value="F:transferase activity"/>
    <property type="evidence" value="ECO:0007669"/>
    <property type="project" value="UniProtKB-KW"/>
</dbReference>
<protein>
    <submittedName>
        <fullName evidence="3">Ribosomal protein S12 methylthiotransferase accessory factor</fullName>
    </submittedName>
</protein>
<dbReference type="Gene3D" id="3.30.1330.230">
    <property type="match status" value="1"/>
</dbReference>
<name>A0A1H5JYP3_9ACTN</name>
<dbReference type="Gene3D" id="3.40.50.720">
    <property type="entry name" value="NAD(P)-binding Rossmann-like Domain"/>
    <property type="match status" value="1"/>
</dbReference>
<proteinExistence type="predicted"/>
<evidence type="ECO:0000259" key="2">
    <source>
        <dbReference type="PROSITE" id="PS51664"/>
    </source>
</evidence>
<dbReference type="RefSeq" id="WP_069110856.1">
    <property type="nucleotide sequence ID" value="NZ_FNUC01000003.1"/>
</dbReference>
<dbReference type="PANTHER" id="PTHR37809:SF1">
    <property type="entry name" value="RIBOSOMAL PROTEIN S12 METHYLTHIOTRANSFERASE ACCESSORY FACTOR YCAO"/>
    <property type="match status" value="1"/>
</dbReference>
<dbReference type="NCBIfam" id="TIGR03882">
    <property type="entry name" value="cyclo_dehyd_2"/>
    <property type="match status" value="1"/>
</dbReference>
<dbReference type="Pfam" id="PF02624">
    <property type="entry name" value="YcaO"/>
    <property type="match status" value="1"/>
</dbReference>
<feature type="domain" description="YcaO" evidence="2">
    <location>
        <begin position="205"/>
        <end position="591"/>
    </location>
</feature>
<dbReference type="OrthoDB" id="2379922at2"/>
<dbReference type="NCBIfam" id="TIGR03604">
    <property type="entry name" value="TOMM_cyclo_SagD"/>
    <property type="match status" value="1"/>
</dbReference>
<evidence type="ECO:0000256" key="1">
    <source>
        <dbReference type="SAM" id="MobiDB-lite"/>
    </source>
</evidence>
<dbReference type="PANTHER" id="PTHR37809">
    <property type="entry name" value="RIBOSOMAL PROTEIN S12 METHYLTHIOTRANSFERASE ACCESSORY FACTOR YCAO"/>
    <property type="match status" value="1"/>
</dbReference>
<dbReference type="Gene3D" id="3.30.40.250">
    <property type="match status" value="1"/>
</dbReference>
<dbReference type="Proteomes" id="UP000181980">
    <property type="component" value="Unassembled WGS sequence"/>
</dbReference>
<gene>
    <name evidence="3" type="ORF">SAMN04488561_1806</name>
</gene>
<reference evidence="4" key="1">
    <citation type="submission" date="2016-10" db="EMBL/GenBank/DDBJ databases">
        <authorList>
            <person name="Varghese N."/>
            <person name="Submissions S."/>
        </authorList>
    </citation>
    <scope>NUCLEOTIDE SEQUENCE [LARGE SCALE GENOMIC DNA]</scope>
    <source>
        <strain evidence="4">DSM 45237</strain>
    </source>
</reference>
<keyword evidence="4" id="KW-1185">Reference proteome</keyword>
<evidence type="ECO:0000313" key="4">
    <source>
        <dbReference type="Proteomes" id="UP000181980"/>
    </source>
</evidence>
<dbReference type="EMBL" id="FNUC01000003">
    <property type="protein sequence ID" value="SEE57540.1"/>
    <property type="molecule type" value="Genomic_DNA"/>
</dbReference>
<evidence type="ECO:0000313" key="3">
    <source>
        <dbReference type="EMBL" id="SEE57540.1"/>
    </source>
</evidence>
<keyword evidence="3" id="KW-0689">Ribosomal protein</keyword>
<dbReference type="InterPro" id="IPR022291">
    <property type="entry name" value="Bacteriocin_synth_cyclodeHase"/>
</dbReference>
<dbReference type="InterPro" id="IPR027624">
    <property type="entry name" value="TOMM_cyclo_SagD"/>
</dbReference>
<dbReference type="AlphaFoldDB" id="A0A1H5JYP3"/>
<sequence length="591" mass="64703">MTGAVLPGHRLGCTDERSSEAGALHSRVLVYGRYILLAPVSGCARCVARRWQAVRPTEVREVVETGGATLEAGAWPFANPFVETAVRAVAEATAGSDDVFTLDAQTLGVQRIRLIADEECPACGHRDPDEPQEWKLAHSPKPAPESFRVHAASHYPLDAQSLVSPVCGPFGAHVWPDLSSTSTAAVVGMFHARSDRMLRELLYGGHTNSYAASLRHGLLEGLERHAGLRSTSKSTTVVASLDDLGDEAVDPRETGLYSDDFYGAVPFVDPFTPDRPIPWVWGWSFRDKRPVLVPEISVYYFRSPLRDRFVQECSSGCAIGGTLAEAVYHGLMEVLERDAFLLAWYGGRPLPEIDPATSARPQTRMMVDRLEMLGYSARFFDARVTFDIPVVTGVAERLDGGFGTLTFGGGASLDPEAAMEAALCEIASDSVKLVARARREEPRLRSMVTDFTKVWDLHDHPFLYALPEMRQHAAFLLDGRPAARSVSDTYAGLRTSLPLSDDIGDDLEMCVRAVAEAGFDVIAVDQTSPMQRDLGLHTACVMVPGLLPIDFGWARQRVLTMPRLRTAHREAGVRASDLSEEEIHAVPHPYP</sequence>
<dbReference type="PROSITE" id="PS51664">
    <property type="entry name" value="YCAO"/>
    <property type="match status" value="1"/>
</dbReference>
<dbReference type="GO" id="GO:0005840">
    <property type="term" value="C:ribosome"/>
    <property type="evidence" value="ECO:0007669"/>
    <property type="project" value="UniProtKB-KW"/>
</dbReference>
<organism evidence="3 4">
    <name type="scientific">Jiangella alba</name>
    <dbReference type="NCBI Taxonomy" id="561176"/>
    <lineage>
        <taxon>Bacteria</taxon>
        <taxon>Bacillati</taxon>
        <taxon>Actinomycetota</taxon>
        <taxon>Actinomycetes</taxon>
        <taxon>Jiangellales</taxon>
        <taxon>Jiangellaceae</taxon>
        <taxon>Jiangella</taxon>
    </lineage>
</organism>
<dbReference type="Gene3D" id="3.30.160.660">
    <property type="match status" value="1"/>
</dbReference>
<accession>A0A1H5JYP3</accession>
<dbReference type="STRING" id="561176.SAMN04488561_1806"/>
<keyword evidence="3" id="KW-0808">Transferase</keyword>
<keyword evidence="3" id="KW-0687">Ribonucleoprotein</keyword>